<keyword evidence="2" id="KW-0238">DNA-binding</keyword>
<organism evidence="2 3">
    <name type="scientific">Bryocella elongata</name>
    <dbReference type="NCBI Taxonomy" id="863522"/>
    <lineage>
        <taxon>Bacteria</taxon>
        <taxon>Pseudomonadati</taxon>
        <taxon>Acidobacteriota</taxon>
        <taxon>Terriglobia</taxon>
        <taxon>Terriglobales</taxon>
        <taxon>Acidobacteriaceae</taxon>
        <taxon>Bryocella</taxon>
    </lineage>
</organism>
<dbReference type="InterPro" id="IPR003735">
    <property type="entry name" value="Metal_Tscrpt_repr"/>
</dbReference>
<dbReference type="EMBL" id="FNVA01000001">
    <property type="protein sequence ID" value="SEF59701.1"/>
    <property type="molecule type" value="Genomic_DNA"/>
</dbReference>
<dbReference type="Gene3D" id="1.20.58.1000">
    <property type="entry name" value="Metal-sensitive repressor, helix protomer"/>
    <property type="match status" value="1"/>
</dbReference>
<dbReference type="Proteomes" id="UP000236728">
    <property type="component" value="Unassembled WGS sequence"/>
</dbReference>
<dbReference type="GO" id="GO:0046872">
    <property type="term" value="F:metal ion binding"/>
    <property type="evidence" value="ECO:0007669"/>
    <property type="project" value="InterPro"/>
</dbReference>
<evidence type="ECO:0000256" key="1">
    <source>
        <dbReference type="ARBA" id="ARBA00005260"/>
    </source>
</evidence>
<keyword evidence="3" id="KW-1185">Reference proteome</keyword>
<dbReference type="PANTHER" id="PTHR33677">
    <property type="entry name" value="TRANSCRIPTIONAL REPRESSOR FRMR-RELATED"/>
    <property type="match status" value="1"/>
</dbReference>
<gene>
    <name evidence="2" type="ORF">SAMN05421819_0535</name>
</gene>
<dbReference type="CDD" id="cd10153">
    <property type="entry name" value="RcnR-FrmR-like_DUF156"/>
    <property type="match status" value="1"/>
</dbReference>
<dbReference type="GO" id="GO:0003677">
    <property type="term" value="F:DNA binding"/>
    <property type="evidence" value="ECO:0007669"/>
    <property type="project" value="UniProtKB-KW"/>
</dbReference>
<evidence type="ECO:0000313" key="3">
    <source>
        <dbReference type="Proteomes" id="UP000236728"/>
    </source>
</evidence>
<protein>
    <submittedName>
        <fullName evidence="2">DNA-binding transcriptional regulator, FrmR family</fullName>
    </submittedName>
</protein>
<comment type="similarity">
    <text evidence="1">Belongs to the FrmR/RcnR family.</text>
</comment>
<name>A0A1H5TC84_9BACT</name>
<proteinExistence type="inferred from homology"/>
<dbReference type="GO" id="GO:0045892">
    <property type="term" value="P:negative regulation of DNA-templated transcription"/>
    <property type="evidence" value="ECO:0007669"/>
    <property type="project" value="UniProtKB-ARBA"/>
</dbReference>
<evidence type="ECO:0000313" key="2">
    <source>
        <dbReference type="EMBL" id="SEF59701.1"/>
    </source>
</evidence>
<dbReference type="AlphaFoldDB" id="A0A1H5TC84"/>
<sequence length="107" mass="11895">MGAEKRREPKLKVVGLVQATEARERSKLLNRVKRIRGQITAVERALTEDDDCPDVLMQLAAARGAINSLMAEVLEDHIRLHVVAQGKGAIEPEIAEDLIDLVRAYLK</sequence>
<dbReference type="Pfam" id="PF02583">
    <property type="entry name" value="Trns_repr_metal"/>
    <property type="match status" value="1"/>
</dbReference>
<dbReference type="InterPro" id="IPR038390">
    <property type="entry name" value="Metal_Tscrpt_repr_sf"/>
</dbReference>
<dbReference type="RefSeq" id="WP_103931454.1">
    <property type="nucleotide sequence ID" value="NZ_FNVA01000001.1"/>
</dbReference>
<accession>A0A1H5TC84</accession>
<reference evidence="2 3" key="1">
    <citation type="submission" date="2016-10" db="EMBL/GenBank/DDBJ databases">
        <authorList>
            <person name="de Groot N.N."/>
        </authorList>
    </citation>
    <scope>NUCLEOTIDE SEQUENCE [LARGE SCALE GENOMIC DNA]</scope>
    <source>
        <strain evidence="2 3">DSM 22489</strain>
    </source>
</reference>
<dbReference type="OrthoDB" id="9806052at2"/>
<dbReference type="PANTHER" id="PTHR33677:SF5">
    <property type="entry name" value="TRANSCRIPTIONAL REPRESSOR FRMR"/>
    <property type="match status" value="1"/>
</dbReference>